<comment type="caution">
    <text evidence="2">The sequence shown here is derived from an EMBL/GenBank/DDBJ whole genome shotgun (WGS) entry which is preliminary data.</text>
</comment>
<dbReference type="GO" id="GO:0003677">
    <property type="term" value="F:DNA binding"/>
    <property type="evidence" value="ECO:0007669"/>
    <property type="project" value="InterPro"/>
</dbReference>
<dbReference type="Proteomes" id="UP000019276">
    <property type="component" value="Unassembled WGS sequence"/>
</dbReference>
<accession>W7Q817</accession>
<evidence type="ECO:0000259" key="1">
    <source>
        <dbReference type="Pfam" id="PF04986"/>
    </source>
</evidence>
<feature type="domain" description="Transposase IS801/IS1294" evidence="1">
    <location>
        <begin position="48"/>
        <end position="207"/>
    </location>
</feature>
<dbReference type="EMBL" id="ARZY01000077">
    <property type="protein sequence ID" value="EWH08091.1"/>
    <property type="molecule type" value="Genomic_DNA"/>
</dbReference>
<name>W7Q817_9ALTE</name>
<evidence type="ECO:0000313" key="3">
    <source>
        <dbReference type="Proteomes" id="UP000019276"/>
    </source>
</evidence>
<evidence type="ECO:0000313" key="2">
    <source>
        <dbReference type="EMBL" id="EWH08091.1"/>
    </source>
</evidence>
<dbReference type="GO" id="GO:0006313">
    <property type="term" value="P:DNA transposition"/>
    <property type="evidence" value="ECO:0007669"/>
    <property type="project" value="InterPro"/>
</dbReference>
<gene>
    <name evidence="2" type="ORF">DS2_19131</name>
</gene>
<protein>
    <submittedName>
        <fullName evidence="2">Putative transposase</fullName>
    </submittedName>
</protein>
<dbReference type="PANTHER" id="PTHR37023">
    <property type="entry name" value="TRANSPOSASE"/>
    <property type="match status" value="1"/>
</dbReference>
<dbReference type="GO" id="GO:0004803">
    <property type="term" value="F:transposase activity"/>
    <property type="evidence" value="ECO:0007669"/>
    <property type="project" value="InterPro"/>
</dbReference>
<dbReference type="AlphaFoldDB" id="W7Q817"/>
<organism evidence="2 3">
    <name type="scientific">Catenovulum agarivorans DS-2</name>
    <dbReference type="NCBI Taxonomy" id="1328313"/>
    <lineage>
        <taxon>Bacteria</taxon>
        <taxon>Pseudomonadati</taxon>
        <taxon>Pseudomonadota</taxon>
        <taxon>Gammaproteobacteria</taxon>
        <taxon>Alteromonadales</taxon>
        <taxon>Alteromonadaceae</taxon>
        <taxon>Catenovulum</taxon>
    </lineage>
</organism>
<dbReference type="InterPro" id="IPR007069">
    <property type="entry name" value="Transposase_32"/>
</dbReference>
<sequence>MLTFTLPAQLRTLVKAHDKSVYTMMFEVLHSLLFDFAKRHKQLNNSIGFTAVLHTHSRQLQFHPHLHVVLPAGAFNAKTQQWQKAKGNYLFNVKALSKVWRARMLERLCQQFHVPPTPKNWVVNCQAVGQGAPALKYLSRYLYRGVIQECNILGVHNNLLTFQYQDSQTKQMKTQTLPVLAFLWRVLQHVLPKGFRRTRQYGLLASANRLKLKRIQLLLKVIIFPFKKTKAATRPCPKCKHAMQFIDILPMPDS</sequence>
<dbReference type="PATRIC" id="fig|1328313.3.peg.3899"/>
<dbReference type="PANTHER" id="PTHR37023:SF1">
    <property type="entry name" value="ISSOD25 TRANSPOSASE TNPA_ISSOD25"/>
    <property type="match status" value="1"/>
</dbReference>
<dbReference type="eggNOG" id="COG0517">
    <property type="taxonomic scope" value="Bacteria"/>
</dbReference>
<dbReference type="Pfam" id="PF04986">
    <property type="entry name" value="Y2_Tnp"/>
    <property type="match status" value="1"/>
</dbReference>
<dbReference type="STRING" id="1328313.DS2_19131"/>
<proteinExistence type="predicted"/>
<keyword evidence="3" id="KW-1185">Reference proteome</keyword>
<reference evidence="2 3" key="1">
    <citation type="journal article" date="2014" name="Genome Announc.">
        <title>Draft Genome Sequence of the Agar-Degrading Bacterium Catenovulum sp. Strain DS-2, Isolated from Intestines of Haliotis diversicolor.</title>
        <authorList>
            <person name="Shan D."/>
            <person name="Li X."/>
            <person name="Gu Z."/>
            <person name="Wei G."/>
            <person name="Gao Z."/>
            <person name="Shao Z."/>
        </authorList>
    </citation>
    <scope>NUCLEOTIDE SEQUENCE [LARGE SCALE GENOMIC DNA]</scope>
    <source>
        <strain evidence="2 3">DS-2</strain>
    </source>
</reference>